<comment type="caution">
    <text evidence="2">The sequence shown here is derived from an EMBL/GenBank/DDBJ whole genome shotgun (WGS) entry which is preliminary data.</text>
</comment>
<dbReference type="Proteomes" id="UP000485058">
    <property type="component" value="Unassembled WGS sequence"/>
</dbReference>
<feature type="region of interest" description="Disordered" evidence="1">
    <location>
        <begin position="523"/>
        <end position="543"/>
    </location>
</feature>
<feature type="non-terminal residue" evidence="2">
    <location>
        <position position="1"/>
    </location>
</feature>
<keyword evidence="3" id="KW-1185">Reference proteome</keyword>
<feature type="region of interest" description="Disordered" evidence="1">
    <location>
        <begin position="475"/>
        <end position="503"/>
    </location>
</feature>
<feature type="compositionally biased region" description="Low complexity" evidence="1">
    <location>
        <begin position="476"/>
        <end position="492"/>
    </location>
</feature>
<reference evidence="2 3" key="1">
    <citation type="submission" date="2020-02" db="EMBL/GenBank/DDBJ databases">
        <title>Draft genome sequence of Haematococcus lacustris strain NIES-144.</title>
        <authorList>
            <person name="Morimoto D."/>
            <person name="Nakagawa S."/>
            <person name="Yoshida T."/>
            <person name="Sawayama S."/>
        </authorList>
    </citation>
    <scope>NUCLEOTIDE SEQUENCE [LARGE SCALE GENOMIC DNA]</scope>
    <source>
        <strain evidence="2 3">NIES-144</strain>
    </source>
</reference>
<feature type="region of interest" description="Disordered" evidence="1">
    <location>
        <begin position="178"/>
        <end position="242"/>
    </location>
</feature>
<evidence type="ECO:0000313" key="3">
    <source>
        <dbReference type="Proteomes" id="UP000485058"/>
    </source>
</evidence>
<name>A0A699ZE90_HAELA</name>
<feature type="compositionally biased region" description="Low complexity" evidence="1">
    <location>
        <begin position="230"/>
        <end position="242"/>
    </location>
</feature>
<feature type="region of interest" description="Disordered" evidence="1">
    <location>
        <begin position="80"/>
        <end position="102"/>
    </location>
</feature>
<feature type="compositionally biased region" description="Polar residues" evidence="1">
    <location>
        <begin position="197"/>
        <end position="209"/>
    </location>
</feature>
<evidence type="ECO:0000313" key="2">
    <source>
        <dbReference type="EMBL" id="GFH13852.1"/>
    </source>
</evidence>
<dbReference type="AlphaFoldDB" id="A0A699ZE90"/>
<feature type="compositionally biased region" description="Low complexity" evidence="1">
    <location>
        <begin position="523"/>
        <end position="535"/>
    </location>
</feature>
<organism evidence="2 3">
    <name type="scientific">Haematococcus lacustris</name>
    <name type="common">Green alga</name>
    <name type="synonym">Haematococcus pluvialis</name>
    <dbReference type="NCBI Taxonomy" id="44745"/>
    <lineage>
        <taxon>Eukaryota</taxon>
        <taxon>Viridiplantae</taxon>
        <taxon>Chlorophyta</taxon>
        <taxon>core chlorophytes</taxon>
        <taxon>Chlorophyceae</taxon>
        <taxon>CS clade</taxon>
        <taxon>Chlamydomonadales</taxon>
        <taxon>Haematococcaceae</taxon>
        <taxon>Haematococcus</taxon>
    </lineage>
</organism>
<accession>A0A699ZE90</accession>
<feature type="compositionally biased region" description="Low complexity" evidence="1">
    <location>
        <begin position="179"/>
        <end position="195"/>
    </location>
</feature>
<feature type="non-terminal residue" evidence="2">
    <location>
        <position position="730"/>
    </location>
</feature>
<dbReference type="EMBL" id="BLLF01000659">
    <property type="protein sequence ID" value="GFH13852.1"/>
    <property type="molecule type" value="Genomic_DNA"/>
</dbReference>
<gene>
    <name evidence="2" type="ORF">HaLaN_09808</name>
</gene>
<protein>
    <submittedName>
        <fullName evidence="2">Uncharacterized protein</fullName>
    </submittedName>
</protein>
<evidence type="ECO:0000256" key="1">
    <source>
        <dbReference type="SAM" id="MobiDB-lite"/>
    </source>
</evidence>
<proteinExistence type="predicted"/>
<feature type="compositionally biased region" description="Low complexity" evidence="1">
    <location>
        <begin position="84"/>
        <end position="99"/>
    </location>
</feature>
<sequence>PRPSWQAGAQWGLADAAAAGCKTQEVVNLAAQKLAALAAAESSATRAAVALQLLLAPDPPAREITLAVVMDSSTYFITEEHGSSTEGASGHTSGGASSHFSVQGLGMGPGVPRCLRWPSGSSLQGLRLMSQTETQSLVAHIWQVKQHYDLSHDPLPLHAFLPHYFYTHLQSLSVTNTQGSTTSLLTPHSSHPPGSRTARSTGSSNSQVPDHTGTELDQPTAPFPHPTAPSPRSSASNTATSASLHQHQKLLLLFNHNHWGNSAAEQPAVTLAPGQAAEGPGQPPLGPTNNLLNHPSGPLIEAQVRRAYELFYACATHSRHDPWVRLFWQVLSGALPAAALTHLQLLTASLLLALRPSTREPAAISKAADAGLAGGPAGQVGGCPGTGSESLVTTADVHTALDKLFPARPTYKLSKLKAAYSSDVAEQAVSFAALDTLLSPFALPCPPEVLAAAVAAEVEYGAALSRTADRYFAGKSANQTSRSSSESAQARSPHVDLAAGGQETGARIDVATPALRAALNENTAPPATAATGNTPMESTTDTSSGPVKVVAAFTQPPDVTATFNSAFVVCWVEQLLDELEHAAAAVASGIASSSAREEQQEQQQQRELVTRRMLKSDALVSTLGTVAEAGQLMDAVQAASGCTPATAAAMVLQCGITGTPGAGSNLLGQSNSSGQEALATLVGHTGSRVWTGLLTSRLAASCLALPGSAKAAYDVAGLLGWSVARHGRTL</sequence>